<evidence type="ECO:0000256" key="6">
    <source>
        <dbReference type="ARBA" id="ARBA00023125"/>
    </source>
</evidence>
<keyword evidence="1" id="KW-0547">Nucleotide-binding</keyword>
<organism evidence="11 12">
    <name type="scientific">Amygdalobacter indicium</name>
    <dbReference type="NCBI Taxonomy" id="3029272"/>
    <lineage>
        <taxon>Bacteria</taxon>
        <taxon>Bacillati</taxon>
        <taxon>Bacillota</taxon>
        <taxon>Clostridia</taxon>
        <taxon>Eubacteriales</taxon>
        <taxon>Oscillospiraceae</taxon>
        <taxon>Amygdalobacter</taxon>
    </lineage>
</organism>
<reference evidence="11 12" key="1">
    <citation type="submission" date="2023-02" db="EMBL/GenBank/DDBJ databases">
        <title>Novel Oscillospiraceae bacterial genomes.</title>
        <authorList>
            <person name="Srinivasan S."/>
            <person name="Austin M.N."/>
            <person name="Fiedler T.L."/>
            <person name="Strenk S.M."/>
            <person name="Agnew K.J."/>
            <person name="Nagana Gowda G.A."/>
            <person name="Raftery D."/>
            <person name="Beamer M.A."/>
            <person name="Achilles S.L."/>
            <person name="Wiesenfeld H.C."/>
            <person name="Fredricks D.N."/>
            <person name="Hillier S.L."/>
        </authorList>
    </citation>
    <scope>NUCLEOTIDE SEQUENCE [LARGE SCALE GENOMIC DNA]</scope>
    <source>
        <strain evidence="11 12">CHIC02 1186E3-8</strain>
    </source>
</reference>
<gene>
    <name evidence="11" type="primary">recG</name>
    <name evidence="11" type="ORF">PYS61_01605</name>
</gene>
<dbReference type="EMBL" id="CP118868">
    <property type="protein sequence ID" value="WEG35889.1"/>
    <property type="molecule type" value="Genomic_DNA"/>
</dbReference>
<dbReference type="SUPFAM" id="SSF50249">
    <property type="entry name" value="Nucleic acid-binding proteins"/>
    <property type="match status" value="1"/>
</dbReference>
<proteinExistence type="predicted"/>
<sequence length="757" mass="84214">MDEHLQKSQYLENNGLSSELARPVTSLPGISQARMKQLARLDIYTVWDLLRFFPRAYEDWQSNLTETGEAMADGSEQVIVGKLCQPLRVQYKGRLSYIRSQIADAGGKIAVVWFNQPWLQNKLNLQETYVFRGKVKLNGNSLCLQSPKIQPYQGPVPQTAAAAEMSDSVESAVDLQETADAIKEPLRPVCTQTSETLKADVANRPLYSLTSGLAQITMQKLLERVLQEKINYLPECLPLNLCQRYKLADSHFAYRQIHFPSSPENLLRAKKRLAFTELLLLQLALHTLGKKSEAKAAQQVELQAADLKKIQEFIAHLPFTLTAGQNQAWQTVIKDLAQAQGVSRLLQGDTGSGKTIVAVIAMFACQLQGKQAVLMAPTQILATQHYATVKQLLAGYVAEDEIALATGNLTAKQKRELAAGINSGAVKIVIGTHALLNENYIWQDLALAVTDEQHRFGVNQRLRFLQSKDKVPHLLVMSATPIPRSLALVLYGDLQVSCITERPAERLKVLTYMANYSKLGKIYDYLRAMIAQENQVYWICPLVEAQEESGDLMAAVNRQAELQRLFPHLTIGLVHGKMKEKDKAQVMQDFYQGKIQVLVATTVVEVGVDNPAANLIVIENAERFGLAQLHQLRGRVGRGDKQAICILLSEQATAAAKNANTTAYQRLLTLCESDDGFYLANKDLELRGPGDFFGVRQHGLPEFKVANLYQDKELIAATQAAALEILQQDPALSLPENQCLKRAIAWYYPDLQGNIVL</sequence>
<dbReference type="InterPro" id="IPR012340">
    <property type="entry name" value="NA-bd_OB-fold"/>
</dbReference>
<dbReference type="Proteomes" id="UP001220478">
    <property type="component" value="Chromosome"/>
</dbReference>
<feature type="domain" description="Helicase C-terminal" evidence="10">
    <location>
        <begin position="518"/>
        <end position="685"/>
    </location>
</feature>
<dbReference type="InterPro" id="IPR045562">
    <property type="entry name" value="RecG_dom3_C"/>
</dbReference>
<evidence type="ECO:0000256" key="3">
    <source>
        <dbReference type="ARBA" id="ARBA00022801"/>
    </source>
</evidence>
<dbReference type="NCBIfam" id="NF008165">
    <property type="entry name" value="PRK10917.1-3"/>
    <property type="match status" value="1"/>
</dbReference>
<name>A0ABY8C8Q5_9FIRM</name>
<evidence type="ECO:0000313" key="12">
    <source>
        <dbReference type="Proteomes" id="UP001220478"/>
    </source>
</evidence>
<dbReference type="InterPro" id="IPR027417">
    <property type="entry name" value="P-loop_NTPase"/>
</dbReference>
<evidence type="ECO:0000313" key="11">
    <source>
        <dbReference type="EMBL" id="WEG35889.1"/>
    </source>
</evidence>
<dbReference type="SMART" id="SM00487">
    <property type="entry name" value="DEXDc"/>
    <property type="match status" value="1"/>
</dbReference>
<dbReference type="Gene3D" id="2.40.50.140">
    <property type="entry name" value="Nucleic acid-binding proteins"/>
    <property type="match status" value="1"/>
</dbReference>
<evidence type="ECO:0000256" key="8">
    <source>
        <dbReference type="ARBA" id="ARBA00049819"/>
    </source>
</evidence>
<keyword evidence="4 11" id="KW-0347">Helicase</keyword>
<keyword evidence="6" id="KW-0238">DNA-binding</keyword>
<evidence type="ECO:0000256" key="7">
    <source>
        <dbReference type="ARBA" id="ARBA00023204"/>
    </source>
</evidence>
<dbReference type="Pfam" id="PF00270">
    <property type="entry name" value="DEAD"/>
    <property type="match status" value="1"/>
</dbReference>
<dbReference type="NCBIfam" id="NF008168">
    <property type="entry name" value="PRK10917.2-2"/>
    <property type="match status" value="1"/>
</dbReference>
<dbReference type="RefSeq" id="WP_315571953.1">
    <property type="nucleotide sequence ID" value="NZ_CP118868.1"/>
</dbReference>
<dbReference type="InterPro" id="IPR047112">
    <property type="entry name" value="RecG/Mfd"/>
</dbReference>
<dbReference type="Pfam" id="PF19833">
    <property type="entry name" value="RecG_dom3_C"/>
    <property type="match status" value="1"/>
</dbReference>
<dbReference type="PANTHER" id="PTHR47964:SF1">
    <property type="entry name" value="ATP-DEPENDENT DNA HELICASE HOMOLOG RECG, CHLOROPLASTIC"/>
    <property type="match status" value="1"/>
</dbReference>
<dbReference type="InterPro" id="IPR011545">
    <property type="entry name" value="DEAD/DEAH_box_helicase_dom"/>
</dbReference>
<dbReference type="Pfam" id="PF17191">
    <property type="entry name" value="RecG_wedge"/>
    <property type="match status" value="1"/>
</dbReference>
<keyword evidence="7" id="KW-0234">DNA repair</keyword>
<dbReference type="PROSITE" id="PS51194">
    <property type="entry name" value="HELICASE_CTER"/>
    <property type="match status" value="1"/>
</dbReference>
<evidence type="ECO:0000256" key="5">
    <source>
        <dbReference type="ARBA" id="ARBA00022840"/>
    </source>
</evidence>
<dbReference type="CDD" id="cd04488">
    <property type="entry name" value="RecG_wedge_OBF"/>
    <property type="match status" value="1"/>
</dbReference>
<evidence type="ECO:0000256" key="4">
    <source>
        <dbReference type="ARBA" id="ARBA00022806"/>
    </source>
</evidence>
<feature type="domain" description="Helicase ATP-binding" evidence="9">
    <location>
        <begin position="335"/>
        <end position="499"/>
    </location>
</feature>
<dbReference type="GO" id="GO:0003678">
    <property type="term" value="F:DNA helicase activity"/>
    <property type="evidence" value="ECO:0007669"/>
    <property type="project" value="UniProtKB-EC"/>
</dbReference>
<keyword evidence="2" id="KW-0227">DNA damage</keyword>
<dbReference type="InterPro" id="IPR014001">
    <property type="entry name" value="Helicase_ATP-bd"/>
</dbReference>
<keyword evidence="5" id="KW-0067">ATP-binding</keyword>
<dbReference type="PANTHER" id="PTHR47964">
    <property type="entry name" value="ATP-DEPENDENT DNA HELICASE HOMOLOG RECG, CHLOROPLASTIC"/>
    <property type="match status" value="1"/>
</dbReference>
<evidence type="ECO:0000259" key="9">
    <source>
        <dbReference type="PROSITE" id="PS51192"/>
    </source>
</evidence>
<dbReference type="InterPro" id="IPR033454">
    <property type="entry name" value="RecG_wedge"/>
</dbReference>
<accession>A0ABY8C8Q5</accession>
<dbReference type="SUPFAM" id="SSF52540">
    <property type="entry name" value="P-loop containing nucleoside triphosphate hydrolases"/>
    <property type="match status" value="2"/>
</dbReference>
<keyword evidence="3 11" id="KW-0378">Hydrolase</keyword>
<dbReference type="SMART" id="SM00490">
    <property type="entry name" value="HELICc"/>
    <property type="match status" value="1"/>
</dbReference>
<keyword evidence="12" id="KW-1185">Reference proteome</keyword>
<protein>
    <recommendedName>
        <fullName evidence="8">Probable DNA 3'-5' helicase RecG</fullName>
    </recommendedName>
</protein>
<evidence type="ECO:0000259" key="10">
    <source>
        <dbReference type="PROSITE" id="PS51194"/>
    </source>
</evidence>
<dbReference type="Gene3D" id="3.40.50.300">
    <property type="entry name" value="P-loop containing nucleotide triphosphate hydrolases"/>
    <property type="match status" value="2"/>
</dbReference>
<dbReference type="InterPro" id="IPR001650">
    <property type="entry name" value="Helicase_C-like"/>
</dbReference>
<dbReference type="PROSITE" id="PS51192">
    <property type="entry name" value="HELICASE_ATP_BIND_1"/>
    <property type="match status" value="1"/>
</dbReference>
<dbReference type="GO" id="GO:0016787">
    <property type="term" value="F:hydrolase activity"/>
    <property type="evidence" value="ECO:0007669"/>
    <property type="project" value="UniProtKB-KW"/>
</dbReference>
<evidence type="ECO:0000256" key="1">
    <source>
        <dbReference type="ARBA" id="ARBA00022741"/>
    </source>
</evidence>
<dbReference type="Pfam" id="PF00271">
    <property type="entry name" value="Helicase_C"/>
    <property type="match status" value="1"/>
</dbReference>
<evidence type="ECO:0000256" key="2">
    <source>
        <dbReference type="ARBA" id="ARBA00022763"/>
    </source>
</evidence>